<evidence type="ECO:0000313" key="2">
    <source>
        <dbReference type="EMBL" id="GAT42495.1"/>
    </source>
</evidence>
<accession>A0ABQ0KVF2</accession>
<feature type="region of interest" description="Disordered" evidence="1">
    <location>
        <begin position="231"/>
        <end position="270"/>
    </location>
</feature>
<evidence type="ECO:0000256" key="1">
    <source>
        <dbReference type="SAM" id="MobiDB-lite"/>
    </source>
</evidence>
<evidence type="ECO:0000313" key="3">
    <source>
        <dbReference type="Proteomes" id="UP000815677"/>
    </source>
</evidence>
<dbReference type="InterPro" id="IPR036322">
    <property type="entry name" value="WD40_repeat_dom_sf"/>
</dbReference>
<name>A0ABQ0KVF2_MYCCL</name>
<dbReference type="InterPro" id="IPR015943">
    <property type="entry name" value="WD40/YVTN_repeat-like_dom_sf"/>
</dbReference>
<dbReference type="Proteomes" id="UP000815677">
    <property type="component" value="Unassembled WGS sequence"/>
</dbReference>
<protein>
    <submittedName>
        <fullName evidence="2">WD40 repeat-like protein</fullName>
    </submittedName>
</protein>
<dbReference type="EMBL" id="DF838024">
    <property type="protein sequence ID" value="GAT42495.1"/>
    <property type="molecule type" value="Genomic_DNA"/>
</dbReference>
<sequence>MRSYSYKGSIRVPGNIVILECSDNGRFLASGGSGGTHILNTKAMNLVDVPRGAGNRGSTTALCFGRQLGFEVLYSGTSEGYVFVWRFHHEAWQERHSFRIQNPAEIRHIALDAGQNRFVVCTRNERVLSYTLNQNPNTGMWISTINFSKHLPNLSPNRLLLIPSTLPNILTQDVSVFGFHNNGHVYDLNGTTGEIKGKWCAGCHVCVLIVSPCSSHSVPFQFGRSSRYPQWDVVRGGSPPRANSSGSGFQGDSSDAEGSRSADESTPVSR</sequence>
<dbReference type="Gene3D" id="2.130.10.10">
    <property type="entry name" value="YVTN repeat-like/Quinoprotein amine dehydrogenase"/>
    <property type="match status" value="1"/>
</dbReference>
<feature type="compositionally biased region" description="Low complexity" evidence="1">
    <location>
        <begin position="244"/>
        <end position="253"/>
    </location>
</feature>
<reference evidence="2" key="1">
    <citation type="submission" date="2014-09" db="EMBL/GenBank/DDBJ databases">
        <title>Genome sequence of the luminous mushroom Mycena chlorophos for searching fungal bioluminescence genes.</title>
        <authorList>
            <person name="Tanaka Y."/>
            <person name="Kasuga D."/>
            <person name="Oba Y."/>
            <person name="Hase S."/>
            <person name="Sato K."/>
            <person name="Oba Y."/>
            <person name="Sakakibara Y."/>
        </authorList>
    </citation>
    <scope>NUCLEOTIDE SEQUENCE</scope>
</reference>
<dbReference type="SUPFAM" id="SSF50978">
    <property type="entry name" value="WD40 repeat-like"/>
    <property type="match status" value="1"/>
</dbReference>
<keyword evidence="3" id="KW-1185">Reference proteome</keyword>
<organism evidence="2 3">
    <name type="scientific">Mycena chlorophos</name>
    <name type="common">Agaric fungus</name>
    <name type="synonym">Agaricus chlorophos</name>
    <dbReference type="NCBI Taxonomy" id="658473"/>
    <lineage>
        <taxon>Eukaryota</taxon>
        <taxon>Fungi</taxon>
        <taxon>Dikarya</taxon>
        <taxon>Basidiomycota</taxon>
        <taxon>Agaricomycotina</taxon>
        <taxon>Agaricomycetes</taxon>
        <taxon>Agaricomycetidae</taxon>
        <taxon>Agaricales</taxon>
        <taxon>Marasmiineae</taxon>
        <taxon>Mycenaceae</taxon>
        <taxon>Mycena</taxon>
    </lineage>
</organism>
<proteinExistence type="predicted"/>
<gene>
    <name evidence="2" type="ORF">MCHLO_00208</name>
</gene>